<proteinExistence type="predicted"/>
<evidence type="ECO:0000313" key="3">
    <source>
        <dbReference type="Proteomes" id="UP000197097"/>
    </source>
</evidence>
<keyword evidence="1" id="KW-0472">Membrane</keyword>
<accession>A0A246JR34</accession>
<dbReference type="OrthoDB" id="7277275at2"/>
<dbReference type="InterPro" id="IPR046121">
    <property type="entry name" value="DUF6118"/>
</dbReference>
<keyword evidence="1" id="KW-1133">Transmembrane helix</keyword>
<evidence type="ECO:0000313" key="2">
    <source>
        <dbReference type="EMBL" id="OWQ95393.1"/>
    </source>
</evidence>
<evidence type="ECO:0000256" key="1">
    <source>
        <dbReference type="SAM" id="Phobius"/>
    </source>
</evidence>
<protein>
    <submittedName>
        <fullName evidence="2">Uncharacterized protein</fullName>
    </submittedName>
</protein>
<keyword evidence="1" id="KW-0812">Transmembrane</keyword>
<comment type="caution">
    <text evidence="2">The sequence shown here is derived from an EMBL/GenBank/DDBJ whole genome shotgun (WGS) entry which is preliminary data.</text>
</comment>
<name>A0A246JR34_9SPHN</name>
<keyword evidence="3" id="KW-1185">Reference proteome</keyword>
<dbReference type="RefSeq" id="WP_088473355.1">
    <property type="nucleotide sequence ID" value="NZ_NISJ01000007.1"/>
</dbReference>
<feature type="transmembrane region" description="Helical" evidence="1">
    <location>
        <begin position="128"/>
        <end position="152"/>
    </location>
</feature>
<dbReference type="Pfam" id="PF19613">
    <property type="entry name" value="DUF6118"/>
    <property type="match status" value="1"/>
</dbReference>
<dbReference type="EMBL" id="NISJ01000007">
    <property type="protein sequence ID" value="OWQ95393.1"/>
    <property type="molecule type" value="Genomic_DNA"/>
</dbReference>
<sequence length="153" mass="16892">MTRKITPAAPPSNDAAKAFDDLRSEISLQRSAIEGLTSAKEKLPDYLPTLRDMESRLGRMEERLDGIHQQPAMQFTPLKFAAEMFEASKTCRAEDRKAIGDAREELARSLGRIEGMIKKGRSTEEQDWWVTWAATGGVLLGASLALIGVAAWS</sequence>
<dbReference type="Proteomes" id="UP000197097">
    <property type="component" value="Unassembled WGS sequence"/>
</dbReference>
<organism evidence="2 3">
    <name type="scientific">Sphingopyxis witflariensis</name>
    <dbReference type="NCBI Taxonomy" id="173675"/>
    <lineage>
        <taxon>Bacteria</taxon>
        <taxon>Pseudomonadati</taxon>
        <taxon>Pseudomonadota</taxon>
        <taxon>Alphaproteobacteria</taxon>
        <taxon>Sphingomonadales</taxon>
        <taxon>Sphingomonadaceae</taxon>
        <taxon>Sphingopyxis</taxon>
    </lineage>
</organism>
<gene>
    <name evidence="2" type="ORF">CDQ91_14020</name>
</gene>
<dbReference type="AlphaFoldDB" id="A0A246JR34"/>
<reference evidence="2 3" key="1">
    <citation type="journal article" date="2002" name="Int. J. Syst. Evol. Microbiol.">
        <title>Sphingopyxis witflariensis sp. nov., isolated from activated sludge.</title>
        <authorList>
            <person name="Kampfer P."/>
            <person name="Witzenberger R."/>
            <person name="Denner E.B."/>
            <person name="Busse H.J."/>
            <person name="Neef A."/>
        </authorList>
    </citation>
    <scope>NUCLEOTIDE SEQUENCE [LARGE SCALE GENOMIC DNA]</scope>
    <source>
        <strain evidence="2 3">DSM 14551</strain>
    </source>
</reference>